<dbReference type="STRING" id="36166.T1GAR8"/>
<organism evidence="4 5">
    <name type="scientific">Megaselia scalaris</name>
    <name type="common">Humpbacked fly</name>
    <name type="synonym">Phora scalaris</name>
    <dbReference type="NCBI Taxonomy" id="36166"/>
    <lineage>
        <taxon>Eukaryota</taxon>
        <taxon>Metazoa</taxon>
        <taxon>Ecdysozoa</taxon>
        <taxon>Arthropoda</taxon>
        <taxon>Hexapoda</taxon>
        <taxon>Insecta</taxon>
        <taxon>Pterygota</taxon>
        <taxon>Neoptera</taxon>
        <taxon>Endopterygota</taxon>
        <taxon>Diptera</taxon>
        <taxon>Brachycera</taxon>
        <taxon>Muscomorpha</taxon>
        <taxon>Platypezoidea</taxon>
        <taxon>Phoridae</taxon>
        <taxon>Megaseliini</taxon>
        <taxon>Megaselia</taxon>
    </lineage>
</organism>
<dbReference type="GO" id="GO:0046900">
    <property type="term" value="P:tetrahydrofolylpolyglutamate metabolic process"/>
    <property type="evidence" value="ECO:0007669"/>
    <property type="project" value="TreeGrafter"/>
</dbReference>
<feature type="domain" description="Glutamine amidotransferase" evidence="3">
    <location>
        <begin position="31"/>
        <end position="183"/>
    </location>
</feature>
<dbReference type="PANTHER" id="PTHR11315">
    <property type="entry name" value="PROTEASE FAMILY C26 GAMMA-GLUTAMYL HYDROLASE"/>
    <property type="match status" value="1"/>
</dbReference>
<sequence length="276" mass="31332">MDVPMVCSGHIQIPDVLLKYAARQLLRETRVVLLPGGATFFNQSHGYAEAAAHIYDIATKINENGTYFPLWGTCLGFEVLLYVSNNKSEYRVDCASSSQSLPLEFSTGYETSRLFKDAPADIINILTTENYCATVEDLQSSGLSNSWKVLSVNHDWNGLEFVSTIEHVKYPFYAVQFHPEKNLYEFIKNKNISHTANAVKYAQYFADFLLNEARKSTNDFPNSTIEENMLFYNYVPEYTGKEGSAFAQIYGFSNDEYESLDSSENDLDDIYNVFIV</sequence>
<dbReference type="Proteomes" id="UP000015102">
    <property type="component" value="Unassembled WGS sequence"/>
</dbReference>
<feature type="active site" evidence="2">
    <location>
        <position position="178"/>
    </location>
</feature>
<evidence type="ECO:0000256" key="2">
    <source>
        <dbReference type="PROSITE-ProRule" id="PRU00607"/>
    </source>
</evidence>
<dbReference type="SUPFAM" id="SSF52317">
    <property type="entry name" value="Class I glutamine amidotransferase-like"/>
    <property type="match status" value="1"/>
</dbReference>
<dbReference type="InterPro" id="IPR029062">
    <property type="entry name" value="Class_I_gatase-like"/>
</dbReference>
<dbReference type="Pfam" id="PF00117">
    <property type="entry name" value="GATase"/>
    <property type="match status" value="1"/>
</dbReference>
<dbReference type="EC" id="3.4.19.9" evidence="2"/>
<reference evidence="4" key="2">
    <citation type="submission" date="2015-06" db="UniProtKB">
        <authorList>
            <consortium name="EnsemblMetazoa"/>
        </authorList>
    </citation>
    <scope>IDENTIFICATION</scope>
</reference>
<dbReference type="EMBL" id="CAQQ02393418">
    <property type="status" value="NOT_ANNOTATED_CDS"/>
    <property type="molecule type" value="Genomic_DNA"/>
</dbReference>
<dbReference type="GO" id="GO:0034722">
    <property type="term" value="F:gamma-glutamyl-peptidase activity"/>
    <property type="evidence" value="ECO:0007669"/>
    <property type="project" value="UniProtKB-UniRule"/>
</dbReference>
<keyword evidence="5" id="KW-1185">Reference proteome</keyword>
<evidence type="ECO:0000313" key="5">
    <source>
        <dbReference type="Proteomes" id="UP000015102"/>
    </source>
</evidence>
<dbReference type="OMA" id="CHEDIDH"/>
<dbReference type="Gene3D" id="3.40.50.880">
    <property type="match status" value="1"/>
</dbReference>
<feature type="active site" description="Proton donor" evidence="1">
    <location>
        <position position="178"/>
    </location>
</feature>
<dbReference type="PANTHER" id="PTHR11315:SF0">
    <property type="entry name" value="FOLATE GAMMA-GLUTAMYL HYDROLASE"/>
    <property type="match status" value="1"/>
</dbReference>
<dbReference type="PROSITE" id="PS51275">
    <property type="entry name" value="PEPTIDASE_C26_GGH"/>
    <property type="match status" value="1"/>
</dbReference>
<feature type="active site" description="Nucleophile" evidence="1 2">
    <location>
        <position position="74"/>
    </location>
</feature>
<dbReference type="PROSITE" id="PS51273">
    <property type="entry name" value="GATASE_TYPE_1"/>
    <property type="match status" value="1"/>
</dbReference>
<evidence type="ECO:0000259" key="3">
    <source>
        <dbReference type="Pfam" id="PF00117"/>
    </source>
</evidence>
<reference evidence="5" key="1">
    <citation type="submission" date="2013-02" db="EMBL/GenBank/DDBJ databases">
        <authorList>
            <person name="Hughes D."/>
        </authorList>
    </citation>
    <scope>NUCLEOTIDE SEQUENCE</scope>
    <source>
        <strain>Durham</strain>
        <strain evidence="5">NC isolate 2 -- Noor lab</strain>
    </source>
</reference>
<proteinExistence type="predicted"/>
<dbReference type="AlphaFoldDB" id="T1GAR8"/>
<dbReference type="InterPro" id="IPR017926">
    <property type="entry name" value="GATASE"/>
</dbReference>
<evidence type="ECO:0000256" key="1">
    <source>
        <dbReference type="PIRSR" id="PIRSR615527-1"/>
    </source>
</evidence>
<evidence type="ECO:0000313" key="4">
    <source>
        <dbReference type="EnsemblMetazoa" id="MESCA000328-PA"/>
    </source>
</evidence>
<dbReference type="HOGENOM" id="CLU_058704_1_1_1"/>
<dbReference type="EnsemblMetazoa" id="MESCA000328-RA">
    <property type="protein sequence ID" value="MESCA000328-PA"/>
    <property type="gene ID" value="MESCA000328"/>
</dbReference>
<keyword evidence="2" id="KW-0378">Hydrolase</keyword>
<name>T1GAR8_MEGSC</name>
<accession>T1GAR8</accession>
<dbReference type="GO" id="GO:0005773">
    <property type="term" value="C:vacuole"/>
    <property type="evidence" value="ECO:0007669"/>
    <property type="project" value="TreeGrafter"/>
</dbReference>
<comment type="catalytic activity">
    <reaction evidence="2">
        <text>(6S)-5,6,7,8-tetrahydrofolyl-(gamma-L-Glu)(n) + (n-1) H2O = (6S)-5,6,7,8-tetrahydrofolate + (n-1) L-glutamate</text>
        <dbReference type="Rhea" id="RHEA:56784"/>
        <dbReference type="Rhea" id="RHEA-COMP:14738"/>
        <dbReference type="ChEBI" id="CHEBI:15377"/>
        <dbReference type="ChEBI" id="CHEBI:29985"/>
        <dbReference type="ChEBI" id="CHEBI:57453"/>
        <dbReference type="ChEBI" id="CHEBI:141005"/>
        <dbReference type="EC" id="3.4.19.9"/>
    </reaction>
</comment>
<dbReference type="InterPro" id="IPR015527">
    <property type="entry name" value="Pept_C26_g-glut_hydrolase"/>
</dbReference>
<protein>
    <recommendedName>
        <fullName evidence="2">folate gamma-glutamyl hydrolase</fullName>
        <ecNumber evidence="2">3.4.19.9</ecNumber>
    </recommendedName>
</protein>